<sequence length="289" mass="30778">MRRLLVFGLGYSASRFVLRAGAGFGHVAGTARTPEAAAERAAALGVETLAFDGLSAGPALRGAVAAATHILVSIPPDATGDPVLRALADDIAAAPALAWIGYLSTVGVYGGFDGAWIDEDTPIRPTAERNRRRAEVERAWIDLGARAGRAVQVFRLAGIYGPGQNAVRNLREGTARRIVKPGQVFNRIHVDDIAGALIAGIGRPAVGPLINVADDEPAPPQDVIAYAAHLLGREPPPEIDFEAADLSPMGRSFYGENKRVSNRRLRRELGCDLLYPTYREGIRACLDED</sequence>
<keyword evidence="3" id="KW-1185">Reference proteome</keyword>
<reference evidence="2 3" key="1">
    <citation type="submission" date="2023-07" db="EMBL/GenBank/DDBJ databases">
        <title>Genomic Encyclopedia of Type Strains, Phase IV (KMG-IV): sequencing the most valuable type-strain genomes for metagenomic binning, comparative biology and taxonomic classification.</title>
        <authorList>
            <person name="Goeker M."/>
        </authorList>
    </citation>
    <scope>NUCLEOTIDE SEQUENCE [LARGE SCALE GENOMIC DNA]</scope>
    <source>
        <strain evidence="2 3">DSM 19619</strain>
    </source>
</reference>
<dbReference type="PANTHER" id="PTHR43574">
    <property type="entry name" value="EPIMERASE-RELATED"/>
    <property type="match status" value="1"/>
</dbReference>
<dbReference type="Gene3D" id="3.40.50.720">
    <property type="entry name" value="NAD(P)-binding Rossmann-like Domain"/>
    <property type="match status" value="1"/>
</dbReference>
<dbReference type="RefSeq" id="WP_307279171.1">
    <property type="nucleotide sequence ID" value="NZ_JAUSVX010000012.1"/>
</dbReference>
<evidence type="ECO:0000256" key="1">
    <source>
        <dbReference type="ARBA" id="ARBA00023027"/>
    </source>
</evidence>
<gene>
    <name evidence="2" type="ORF">QO011_005423</name>
</gene>
<organism evidence="2 3">
    <name type="scientific">Labrys wisconsinensis</name>
    <dbReference type="NCBI Taxonomy" id="425677"/>
    <lineage>
        <taxon>Bacteria</taxon>
        <taxon>Pseudomonadati</taxon>
        <taxon>Pseudomonadota</taxon>
        <taxon>Alphaproteobacteria</taxon>
        <taxon>Hyphomicrobiales</taxon>
        <taxon>Xanthobacteraceae</taxon>
        <taxon>Labrys</taxon>
    </lineage>
</organism>
<proteinExistence type="predicted"/>
<dbReference type="CDD" id="cd05266">
    <property type="entry name" value="SDR_a4"/>
    <property type="match status" value="1"/>
</dbReference>
<comment type="caution">
    <text evidence="2">The sequence shown here is derived from an EMBL/GenBank/DDBJ whole genome shotgun (WGS) entry which is preliminary data.</text>
</comment>
<keyword evidence="1" id="KW-0520">NAD</keyword>
<dbReference type="Proteomes" id="UP001242480">
    <property type="component" value="Unassembled WGS sequence"/>
</dbReference>
<evidence type="ECO:0000313" key="3">
    <source>
        <dbReference type="Proteomes" id="UP001242480"/>
    </source>
</evidence>
<accession>A0ABU0JGM6</accession>
<dbReference type="InterPro" id="IPR036291">
    <property type="entry name" value="NAD(P)-bd_dom_sf"/>
</dbReference>
<name>A0ABU0JGM6_9HYPH</name>
<evidence type="ECO:0000313" key="2">
    <source>
        <dbReference type="EMBL" id="MDQ0472394.1"/>
    </source>
</evidence>
<dbReference type="EMBL" id="JAUSVX010000012">
    <property type="protein sequence ID" value="MDQ0472394.1"/>
    <property type="molecule type" value="Genomic_DNA"/>
</dbReference>
<protein>
    <submittedName>
        <fullName evidence="2">Nucleoside-diphosphate-sugar epimerase</fullName>
    </submittedName>
</protein>
<dbReference type="SUPFAM" id="SSF51735">
    <property type="entry name" value="NAD(P)-binding Rossmann-fold domains"/>
    <property type="match status" value="1"/>
</dbReference>